<evidence type="ECO:0000313" key="2">
    <source>
        <dbReference type="Proteomes" id="UP001482620"/>
    </source>
</evidence>
<dbReference type="Proteomes" id="UP001482620">
    <property type="component" value="Unassembled WGS sequence"/>
</dbReference>
<accession>A0ABV0T6H0</accession>
<name>A0ABV0T6H0_9TELE</name>
<proteinExistence type="predicted"/>
<gene>
    <name evidence="1" type="ORF">ILYODFUR_038589</name>
</gene>
<sequence length="116" mass="13119">MCSGQNSLQNLNSLNCLPLHPYCMSDCSFIFKMKENLQKVENVFPAVLSKTSRRCTDPEHPIRAQTLWLCSSSDSAFLIFDFAFTLHSDWILMNIEQVSDWSADTHTLTPAGDTLT</sequence>
<protein>
    <submittedName>
        <fullName evidence="1">Uncharacterized protein</fullName>
    </submittedName>
</protein>
<evidence type="ECO:0000313" key="1">
    <source>
        <dbReference type="EMBL" id="MEQ2227533.1"/>
    </source>
</evidence>
<organism evidence="1 2">
    <name type="scientific">Ilyodon furcidens</name>
    <name type="common">goldbreast splitfin</name>
    <dbReference type="NCBI Taxonomy" id="33524"/>
    <lineage>
        <taxon>Eukaryota</taxon>
        <taxon>Metazoa</taxon>
        <taxon>Chordata</taxon>
        <taxon>Craniata</taxon>
        <taxon>Vertebrata</taxon>
        <taxon>Euteleostomi</taxon>
        <taxon>Actinopterygii</taxon>
        <taxon>Neopterygii</taxon>
        <taxon>Teleostei</taxon>
        <taxon>Neoteleostei</taxon>
        <taxon>Acanthomorphata</taxon>
        <taxon>Ovalentaria</taxon>
        <taxon>Atherinomorphae</taxon>
        <taxon>Cyprinodontiformes</taxon>
        <taxon>Goodeidae</taxon>
        <taxon>Ilyodon</taxon>
    </lineage>
</organism>
<comment type="caution">
    <text evidence="1">The sequence shown here is derived from an EMBL/GenBank/DDBJ whole genome shotgun (WGS) entry which is preliminary data.</text>
</comment>
<dbReference type="EMBL" id="JAHRIQ010021348">
    <property type="protein sequence ID" value="MEQ2227533.1"/>
    <property type="molecule type" value="Genomic_DNA"/>
</dbReference>
<reference evidence="1 2" key="1">
    <citation type="submission" date="2021-06" db="EMBL/GenBank/DDBJ databases">
        <authorList>
            <person name="Palmer J.M."/>
        </authorList>
    </citation>
    <scope>NUCLEOTIDE SEQUENCE [LARGE SCALE GENOMIC DNA]</scope>
    <source>
        <strain evidence="2">if_2019</strain>
        <tissue evidence="1">Muscle</tissue>
    </source>
</reference>
<keyword evidence="2" id="KW-1185">Reference proteome</keyword>